<keyword evidence="3" id="KW-1185">Reference proteome</keyword>
<dbReference type="Proteomes" id="UP000243205">
    <property type="component" value="Unassembled WGS sequence"/>
</dbReference>
<reference evidence="3" key="1">
    <citation type="submission" date="2016-10" db="EMBL/GenBank/DDBJ databases">
        <authorList>
            <person name="Varghese N."/>
            <person name="Submissions S."/>
        </authorList>
    </citation>
    <scope>NUCLEOTIDE SEQUENCE [LARGE SCALE GENOMIC DNA]</scope>
    <source>
        <strain evidence="3">DSM 8987</strain>
    </source>
</reference>
<organism evidence="2 3">
    <name type="scientific">Desulfuromonas thiophila</name>
    <dbReference type="NCBI Taxonomy" id="57664"/>
    <lineage>
        <taxon>Bacteria</taxon>
        <taxon>Pseudomonadati</taxon>
        <taxon>Thermodesulfobacteriota</taxon>
        <taxon>Desulfuromonadia</taxon>
        <taxon>Desulfuromonadales</taxon>
        <taxon>Desulfuromonadaceae</taxon>
        <taxon>Desulfuromonas</taxon>
    </lineage>
</organism>
<feature type="chain" id="PRO_5017187602" description="DUF3108 domain-containing protein" evidence="1">
    <location>
        <begin position="19"/>
        <end position="246"/>
    </location>
</feature>
<protein>
    <recommendedName>
        <fullName evidence="4">DUF3108 domain-containing protein</fullName>
    </recommendedName>
</protein>
<dbReference type="AlphaFoldDB" id="A0A1G7EJU2"/>
<dbReference type="EMBL" id="FNAQ01000021">
    <property type="protein sequence ID" value="SDE63960.1"/>
    <property type="molecule type" value="Genomic_DNA"/>
</dbReference>
<proteinExistence type="predicted"/>
<evidence type="ECO:0000256" key="1">
    <source>
        <dbReference type="SAM" id="SignalP"/>
    </source>
</evidence>
<evidence type="ECO:0008006" key="4">
    <source>
        <dbReference type="Google" id="ProtNLM"/>
    </source>
</evidence>
<evidence type="ECO:0000313" key="2">
    <source>
        <dbReference type="EMBL" id="SDE63960.1"/>
    </source>
</evidence>
<dbReference type="RefSeq" id="WP_143012160.1">
    <property type="nucleotide sequence ID" value="NZ_FNAQ01000021.1"/>
</dbReference>
<keyword evidence="1" id="KW-0732">Signal</keyword>
<sequence>MRRLIGLMLWLVPALVQAQPLPGLPWQQHYALTTSVWPGRCGLLQLRLEEVAAGQVRAEAQLRFVGLAGWLSGQRRQHYISWLRWRDGDAPRGLAHYQQVELWRKGRLLRYGWLWQRTDDGARLLAQRQWQGVVVEQRQLPADAATQTDLLSLLAWLVWHGPPPGVAPLRTRLVDPAGTIAVQLARPTPAAPLQLRFERPPLTLGCDALELRLDAAGRPVAGRLLRPWHGLPLHFELVPIRPGEGL</sequence>
<accession>A0A1G7EJU2</accession>
<name>A0A1G7EJU2_9BACT</name>
<evidence type="ECO:0000313" key="3">
    <source>
        <dbReference type="Proteomes" id="UP000243205"/>
    </source>
</evidence>
<feature type="signal peptide" evidence="1">
    <location>
        <begin position="1"/>
        <end position="18"/>
    </location>
</feature>
<gene>
    <name evidence="2" type="ORF">SAMN05661003_12116</name>
</gene>